<evidence type="ECO:0000259" key="1">
    <source>
        <dbReference type="Pfam" id="PF13577"/>
    </source>
</evidence>
<gene>
    <name evidence="2" type="ORF">MUN78_15805</name>
</gene>
<dbReference type="Pfam" id="PF13577">
    <property type="entry name" value="SnoaL_4"/>
    <property type="match status" value="1"/>
</dbReference>
<evidence type="ECO:0000313" key="2">
    <source>
        <dbReference type="EMBL" id="UOQ57098.1"/>
    </source>
</evidence>
<name>A0ABY4FLG9_9MICO</name>
<feature type="domain" description="SnoaL-like" evidence="1">
    <location>
        <begin position="19"/>
        <end position="147"/>
    </location>
</feature>
<dbReference type="InterPro" id="IPR032710">
    <property type="entry name" value="NTF2-like_dom_sf"/>
</dbReference>
<evidence type="ECO:0000313" key="3">
    <source>
        <dbReference type="Proteomes" id="UP000831786"/>
    </source>
</evidence>
<organism evidence="2 3">
    <name type="scientific">Leucobacter allii</name>
    <dbReference type="NCBI Taxonomy" id="2932247"/>
    <lineage>
        <taxon>Bacteria</taxon>
        <taxon>Bacillati</taxon>
        <taxon>Actinomycetota</taxon>
        <taxon>Actinomycetes</taxon>
        <taxon>Micrococcales</taxon>
        <taxon>Microbacteriaceae</taxon>
        <taxon>Leucobacter</taxon>
    </lineage>
</organism>
<dbReference type="Proteomes" id="UP000831786">
    <property type="component" value="Chromosome"/>
</dbReference>
<sequence length="178" mass="19884">MTPTAPEPTIAELLTRLDRLESVQQITELHNTYVRDLADRNWSGVAEAYADDAICDIRNHGVHSGRDAIQGMFDEELLPVVHSRDGYILSSPNIVVDGDRAHGVWTWHRFQADFKTGLGVMRVWGPWSEGKYVVDYARIDGVWKISKLWFRVHAPDSDADIAAAGREQAVIGGGYGRP</sequence>
<protein>
    <submittedName>
        <fullName evidence="2">Nuclear transport factor 2 family protein</fullName>
    </submittedName>
</protein>
<keyword evidence="3" id="KW-1185">Reference proteome</keyword>
<proteinExistence type="predicted"/>
<reference evidence="2 3" key="1">
    <citation type="submission" date="2022-04" db="EMBL/GenBank/DDBJ databases">
        <title>Leucobacter sp. isolated from rhizosphere of garlic.</title>
        <authorList>
            <person name="Won M."/>
            <person name="Lee C.-M."/>
            <person name="Woen H.-Y."/>
            <person name="Kwon S.-W."/>
        </authorList>
    </citation>
    <scope>NUCLEOTIDE SEQUENCE [LARGE SCALE GENOMIC DNA]</scope>
    <source>
        <strain evidence="2 3">H21R-40</strain>
    </source>
</reference>
<dbReference type="RefSeq" id="WP_244692198.1">
    <property type="nucleotide sequence ID" value="NZ_CP095044.1"/>
</dbReference>
<accession>A0ABY4FLG9</accession>
<dbReference type="SUPFAM" id="SSF54427">
    <property type="entry name" value="NTF2-like"/>
    <property type="match status" value="1"/>
</dbReference>
<dbReference type="InterPro" id="IPR037401">
    <property type="entry name" value="SnoaL-like"/>
</dbReference>
<dbReference type="Gene3D" id="3.10.450.50">
    <property type="match status" value="1"/>
</dbReference>
<dbReference type="EMBL" id="CP095045">
    <property type="protein sequence ID" value="UOQ57098.1"/>
    <property type="molecule type" value="Genomic_DNA"/>
</dbReference>